<organism evidence="1 2">
    <name type="scientific">Tanacetum coccineum</name>
    <dbReference type="NCBI Taxonomy" id="301880"/>
    <lineage>
        <taxon>Eukaryota</taxon>
        <taxon>Viridiplantae</taxon>
        <taxon>Streptophyta</taxon>
        <taxon>Embryophyta</taxon>
        <taxon>Tracheophyta</taxon>
        <taxon>Spermatophyta</taxon>
        <taxon>Magnoliopsida</taxon>
        <taxon>eudicotyledons</taxon>
        <taxon>Gunneridae</taxon>
        <taxon>Pentapetalae</taxon>
        <taxon>asterids</taxon>
        <taxon>campanulids</taxon>
        <taxon>Asterales</taxon>
        <taxon>Asteraceae</taxon>
        <taxon>Asteroideae</taxon>
        <taxon>Anthemideae</taxon>
        <taxon>Anthemidinae</taxon>
        <taxon>Tanacetum</taxon>
    </lineage>
</organism>
<gene>
    <name evidence="1" type="ORF">Tco_1091681</name>
</gene>
<accession>A0ABQ5I7U0</accession>
<dbReference type="Proteomes" id="UP001151760">
    <property type="component" value="Unassembled WGS sequence"/>
</dbReference>
<sequence>MVEVVVDVQIRVADVRHEVVMTDLRDLMANYPRLKHICYEVVFVGVEVLEVHALLVLLLEVDFDGACGGERDFFREGGDGVLTFWCSLLDDSRLT</sequence>
<comment type="caution">
    <text evidence="1">The sequence shown here is derived from an EMBL/GenBank/DDBJ whole genome shotgun (WGS) entry which is preliminary data.</text>
</comment>
<dbReference type="EMBL" id="BQNB010020457">
    <property type="protein sequence ID" value="GJT96163.1"/>
    <property type="molecule type" value="Genomic_DNA"/>
</dbReference>
<name>A0ABQ5I7U0_9ASTR</name>
<reference evidence="1" key="2">
    <citation type="submission" date="2022-01" db="EMBL/GenBank/DDBJ databases">
        <authorList>
            <person name="Yamashiro T."/>
            <person name="Shiraishi A."/>
            <person name="Satake H."/>
            <person name="Nakayama K."/>
        </authorList>
    </citation>
    <scope>NUCLEOTIDE SEQUENCE</scope>
</reference>
<keyword evidence="2" id="KW-1185">Reference proteome</keyword>
<protein>
    <submittedName>
        <fullName evidence="1">Uncharacterized protein</fullName>
    </submittedName>
</protein>
<evidence type="ECO:0000313" key="2">
    <source>
        <dbReference type="Proteomes" id="UP001151760"/>
    </source>
</evidence>
<reference evidence="1" key="1">
    <citation type="journal article" date="2022" name="Int. J. Mol. Sci.">
        <title>Draft Genome of Tanacetum Coccineum: Genomic Comparison of Closely Related Tanacetum-Family Plants.</title>
        <authorList>
            <person name="Yamashiro T."/>
            <person name="Shiraishi A."/>
            <person name="Nakayama K."/>
            <person name="Satake H."/>
        </authorList>
    </citation>
    <scope>NUCLEOTIDE SEQUENCE</scope>
</reference>
<evidence type="ECO:0000313" key="1">
    <source>
        <dbReference type="EMBL" id="GJT96163.1"/>
    </source>
</evidence>
<proteinExistence type="predicted"/>